<comment type="caution">
    <text evidence="2">The sequence shown here is derived from an EMBL/GenBank/DDBJ whole genome shotgun (WGS) entry which is preliminary data.</text>
</comment>
<dbReference type="AlphaFoldDB" id="A0A5R8K9P9"/>
<reference evidence="2 3" key="1">
    <citation type="submission" date="2019-05" db="EMBL/GenBank/DDBJ databases">
        <title>Verrucobacter flavum gen. nov., sp. nov. a new member of the family Verrucomicrobiaceae.</title>
        <authorList>
            <person name="Szuroczki S."/>
            <person name="Abbaszade G."/>
            <person name="Szabo A."/>
            <person name="Felfoldi T."/>
            <person name="Schumann P."/>
            <person name="Boka K."/>
            <person name="Keki Z."/>
            <person name="Toumi M."/>
            <person name="Toth E."/>
        </authorList>
    </citation>
    <scope>NUCLEOTIDE SEQUENCE [LARGE SCALE GENOMIC DNA]</scope>
    <source>
        <strain evidence="2 3">MG-N-17</strain>
    </source>
</reference>
<evidence type="ECO:0000256" key="1">
    <source>
        <dbReference type="SAM" id="Phobius"/>
    </source>
</evidence>
<organism evidence="2 3">
    <name type="scientific">Phragmitibacter flavus</name>
    <dbReference type="NCBI Taxonomy" id="2576071"/>
    <lineage>
        <taxon>Bacteria</taxon>
        <taxon>Pseudomonadati</taxon>
        <taxon>Verrucomicrobiota</taxon>
        <taxon>Verrucomicrobiia</taxon>
        <taxon>Verrucomicrobiales</taxon>
        <taxon>Verrucomicrobiaceae</taxon>
        <taxon>Phragmitibacter</taxon>
    </lineage>
</organism>
<evidence type="ECO:0000313" key="2">
    <source>
        <dbReference type="EMBL" id="TLD69072.1"/>
    </source>
</evidence>
<dbReference type="Proteomes" id="UP000306196">
    <property type="component" value="Unassembled WGS sequence"/>
</dbReference>
<dbReference type="PANTHER" id="PTHR36434:SF1">
    <property type="entry name" value="MEMBRANE PROTEASE YUGP-RELATED"/>
    <property type="match status" value="1"/>
</dbReference>
<feature type="transmembrane region" description="Helical" evidence="1">
    <location>
        <begin position="186"/>
        <end position="206"/>
    </location>
</feature>
<keyword evidence="3" id="KW-1185">Reference proteome</keyword>
<dbReference type="EMBL" id="VAUV01000016">
    <property type="protein sequence ID" value="TLD69072.1"/>
    <property type="molecule type" value="Genomic_DNA"/>
</dbReference>
<evidence type="ECO:0000313" key="3">
    <source>
        <dbReference type="Proteomes" id="UP000306196"/>
    </source>
</evidence>
<keyword evidence="1" id="KW-0472">Membrane</keyword>
<evidence type="ECO:0008006" key="4">
    <source>
        <dbReference type="Google" id="ProtNLM"/>
    </source>
</evidence>
<feature type="transmembrane region" description="Helical" evidence="1">
    <location>
        <begin position="32"/>
        <end position="56"/>
    </location>
</feature>
<proteinExistence type="predicted"/>
<keyword evidence="1" id="KW-0812">Transmembrane</keyword>
<keyword evidence="1" id="KW-1133">Transmembrane helix</keyword>
<protein>
    <recommendedName>
        <fullName evidence="4">Zinc metallopeptidase</fullName>
    </recommendedName>
</protein>
<name>A0A5R8K9P9_9BACT</name>
<feature type="transmembrane region" description="Helical" evidence="1">
    <location>
        <begin position="163"/>
        <end position="180"/>
    </location>
</feature>
<sequence>MDSPSFEGKMPSISPLSTLSSEFPHSLSDFRLYPLSFILSMLGLFVILLVITLVAAKFAAGKHDTALKLGSRKLVPGAQTAAEAAREFLDENGASDVQIREHTAMISDYFDPARRTLFLNRTTLNGTDLGSWAATLHEAAHATQVGDSASALKWRLTSIRMTRYLPTIIGLIAILFIALKRLPPGIALRLCAVLLALIMLMNVMSLPVEFNASNRALAWLERKLRRHPDTIDAITPILRNVAFRDTGAFLRSPMYCLFGLLPIGGKSRPKK</sequence>
<dbReference type="Pfam" id="PF04298">
    <property type="entry name" value="Zn_peptidase_2"/>
    <property type="match status" value="1"/>
</dbReference>
<dbReference type="InterPro" id="IPR007395">
    <property type="entry name" value="Zn_peptidase_2"/>
</dbReference>
<dbReference type="OrthoDB" id="187209at2"/>
<accession>A0A5R8K9P9</accession>
<gene>
    <name evidence="2" type="ORF">FEM03_19585</name>
</gene>
<dbReference type="PANTHER" id="PTHR36434">
    <property type="entry name" value="MEMBRANE PROTEASE YUGP-RELATED"/>
    <property type="match status" value="1"/>
</dbReference>